<feature type="compositionally biased region" description="Acidic residues" evidence="3">
    <location>
        <begin position="29"/>
        <end position="44"/>
    </location>
</feature>
<evidence type="ECO:0000256" key="2">
    <source>
        <dbReference type="ARBA" id="ARBA00022840"/>
    </source>
</evidence>
<dbReference type="PANTHER" id="PTHR43788:SF6">
    <property type="entry name" value="DNA HELICASE B"/>
    <property type="match status" value="1"/>
</dbReference>
<keyword evidence="1" id="KW-0547">Nucleotide-binding</keyword>
<dbReference type="PANTHER" id="PTHR43788">
    <property type="entry name" value="DNA2/NAM7 HELICASE FAMILY MEMBER"/>
    <property type="match status" value="1"/>
</dbReference>
<dbReference type="FunCoup" id="A0A6P7NGZ1">
    <property type="interactions" value="680"/>
</dbReference>
<dbReference type="GO" id="GO:0017116">
    <property type="term" value="F:single-stranded DNA helicase activity"/>
    <property type="evidence" value="ECO:0007669"/>
    <property type="project" value="TreeGrafter"/>
</dbReference>
<evidence type="ECO:0000259" key="5">
    <source>
        <dbReference type="Pfam" id="PF25894"/>
    </source>
</evidence>
<reference evidence="7" key="1">
    <citation type="submission" date="2025-08" db="UniProtKB">
        <authorList>
            <consortium name="RefSeq"/>
        </authorList>
    </citation>
    <scope>IDENTIFICATION</scope>
</reference>
<feature type="region of interest" description="Disordered" evidence="3">
    <location>
        <begin position="22"/>
        <end position="44"/>
    </location>
</feature>
<feature type="compositionally biased region" description="Polar residues" evidence="3">
    <location>
        <begin position="517"/>
        <end position="530"/>
    </location>
</feature>
<dbReference type="CDD" id="cd18809">
    <property type="entry name" value="SF1_C_RecD"/>
    <property type="match status" value="1"/>
</dbReference>
<feature type="region of interest" description="Disordered" evidence="3">
    <location>
        <begin position="813"/>
        <end position="837"/>
    </location>
</feature>
<evidence type="ECO:0000313" key="7">
    <source>
        <dbReference type="RefSeq" id="XP_029016929.1"/>
    </source>
</evidence>
<dbReference type="InterPro" id="IPR058839">
    <property type="entry name" value="WHD_HELB"/>
</dbReference>
<dbReference type="GO" id="GO:2000042">
    <property type="term" value="P:negative regulation of double-strand break repair via homologous recombination"/>
    <property type="evidence" value="ECO:0007669"/>
    <property type="project" value="TreeGrafter"/>
</dbReference>
<dbReference type="GO" id="GO:0005524">
    <property type="term" value="F:ATP binding"/>
    <property type="evidence" value="ECO:0007669"/>
    <property type="project" value="UniProtKB-KW"/>
</dbReference>
<feature type="domain" description="UvrD-like helicase C-terminal" evidence="4">
    <location>
        <begin position="890"/>
        <end position="936"/>
    </location>
</feature>
<dbReference type="Gene3D" id="2.30.30.940">
    <property type="match status" value="1"/>
</dbReference>
<feature type="compositionally biased region" description="Basic and acidic residues" evidence="3">
    <location>
        <begin position="815"/>
        <end position="837"/>
    </location>
</feature>
<dbReference type="SUPFAM" id="SSF52540">
    <property type="entry name" value="P-loop containing nucleoside triphosphate hydrolases"/>
    <property type="match status" value="2"/>
</dbReference>
<dbReference type="OrthoDB" id="416437at2759"/>
<evidence type="ECO:0000256" key="1">
    <source>
        <dbReference type="ARBA" id="ARBA00022741"/>
    </source>
</evidence>
<proteinExistence type="predicted"/>
<feature type="region of interest" description="Disordered" evidence="3">
    <location>
        <begin position="976"/>
        <end position="1014"/>
    </location>
</feature>
<dbReference type="Gene3D" id="3.40.50.300">
    <property type="entry name" value="P-loop containing nucleotide triphosphate hydrolases"/>
    <property type="match status" value="2"/>
</dbReference>
<feature type="compositionally biased region" description="Basic and acidic residues" evidence="3">
    <location>
        <begin position="412"/>
        <end position="427"/>
    </location>
</feature>
<feature type="compositionally biased region" description="Polar residues" evidence="3">
    <location>
        <begin position="976"/>
        <end position="1002"/>
    </location>
</feature>
<gene>
    <name evidence="7" type="primary">helb</name>
</gene>
<dbReference type="GeneID" id="114861643"/>
<keyword evidence="7" id="KW-0378">Hydrolase</keyword>
<feature type="region of interest" description="Disordered" evidence="3">
    <location>
        <begin position="1049"/>
        <end position="1098"/>
    </location>
</feature>
<feature type="domain" description="DNA helicase B winged helix" evidence="5">
    <location>
        <begin position="257"/>
        <end position="367"/>
    </location>
</feature>
<dbReference type="CDD" id="cd17933">
    <property type="entry name" value="DEXSc_RecD-like"/>
    <property type="match status" value="1"/>
</dbReference>
<dbReference type="Proteomes" id="UP000515150">
    <property type="component" value="Chromosome 9"/>
</dbReference>
<keyword evidence="7" id="KW-0347">Helicase</keyword>
<dbReference type="Pfam" id="PF13604">
    <property type="entry name" value="AAA_30"/>
    <property type="match status" value="1"/>
</dbReference>
<feature type="region of interest" description="Disordered" evidence="3">
    <location>
        <begin position="515"/>
        <end position="534"/>
    </location>
</feature>
<dbReference type="RefSeq" id="XP_029016929.1">
    <property type="nucleotide sequence ID" value="XM_029161096.3"/>
</dbReference>
<accession>A0A6P7NGZ1</accession>
<dbReference type="AlphaFoldDB" id="A0A6P7NGZ1"/>
<dbReference type="KEGG" id="bspl:114861643"/>
<organism evidence="6 7">
    <name type="scientific">Betta splendens</name>
    <name type="common">Siamese fighting fish</name>
    <dbReference type="NCBI Taxonomy" id="158456"/>
    <lineage>
        <taxon>Eukaryota</taxon>
        <taxon>Metazoa</taxon>
        <taxon>Chordata</taxon>
        <taxon>Craniata</taxon>
        <taxon>Vertebrata</taxon>
        <taxon>Euteleostomi</taxon>
        <taxon>Actinopterygii</taxon>
        <taxon>Neopterygii</taxon>
        <taxon>Teleostei</taxon>
        <taxon>Neoteleostei</taxon>
        <taxon>Acanthomorphata</taxon>
        <taxon>Anabantaria</taxon>
        <taxon>Anabantiformes</taxon>
        <taxon>Anabantoidei</taxon>
        <taxon>Osphronemidae</taxon>
        <taxon>Betta</taxon>
    </lineage>
</organism>
<dbReference type="Pfam" id="PF13538">
    <property type="entry name" value="UvrD_C_2"/>
    <property type="match status" value="1"/>
</dbReference>
<name>A0A6P7NGZ1_BETSP</name>
<dbReference type="InterPro" id="IPR027417">
    <property type="entry name" value="P-loop_NTPase"/>
</dbReference>
<keyword evidence="6" id="KW-1185">Reference proteome</keyword>
<evidence type="ECO:0000259" key="4">
    <source>
        <dbReference type="Pfam" id="PF13538"/>
    </source>
</evidence>
<feature type="region of interest" description="Disordered" evidence="3">
    <location>
        <begin position="412"/>
        <end position="466"/>
    </location>
</feature>
<evidence type="ECO:0000256" key="3">
    <source>
        <dbReference type="SAM" id="MobiDB-lite"/>
    </source>
</evidence>
<dbReference type="CTD" id="92797"/>
<dbReference type="InterPro" id="IPR027785">
    <property type="entry name" value="UvrD-like_helicase_C"/>
</dbReference>
<evidence type="ECO:0000313" key="6">
    <source>
        <dbReference type="Proteomes" id="UP000515150"/>
    </source>
</evidence>
<dbReference type="InParanoid" id="A0A6P7NGZ1"/>
<dbReference type="Pfam" id="PF25894">
    <property type="entry name" value="WHD_HELB"/>
    <property type="match status" value="1"/>
</dbReference>
<protein>
    <submittedName>
        <fullName evidence="7">DNA helicase B isoform X1</fullName>
    </submittedName>
</protein>
<dbReference type="InterPro" id="IPR050534">
    <property type="entry name" value="Coronavir_polyprotein_1ab"/>
</dbReference>
<sequence length="1098" mass="123907">MPETRGSRLGQVMELRGYVVPKDKQRDDVGDEFEDESEDDEEQEPEFLDVAEIDQVNSGGHVFHSSVCVCKVDLWTFSGEAYQVEGRFPFMGPWWEVTCSVLKRGAWFVMKGFPSYKLRSDLGREDWIHIVSLFLTECNVEENFVSQLFDWLPENRILSLHNLMDVLGEFSEGGKRDEARMITARVSVSAAWMQVQALHLYPHINKYLLKLLPRHFTVLLGMEKKGPTLQVTQATQNTQHRDDCQEEGANFHLLGKLEQIIAEDVWKLGFSNLVYKELELVRCEAQLRAFEECNLLQDIPPLQRHSLMAYNELKKYCHSYGSTFIERQDLCKILTRGELMSDEQAWEAIYFLKEQAVVVLPTGKVVLQKFDFYETGIAESLRSLSEQGRWNIPVNPVEVLQAAAEERQQEKIKNAKEATSHPVEDSKSVSVSTNIPDLPSNDKAGPLVKSEPELDQNPPFGDPEQQTINSSPIKLDQDHIQAAKMICANPVTVISGKAGCGKTTVVSQLFKAAVQGQKASSDSENDTAGSPLSELEDVNRAIQSNEEILLTAPTGRAASLLSKKTQFKAYTLHQVLHKYTNFMRKMKKRGTTDPEQWQFKNVRVLIVDEGSMVPVQLLHSVLKILIQHANLRKFIILGDIRQLPSIDPGNVLNDLYNTLKRIGWAIDMRTNHRAESELIIENAELIAKVGMNRNRFLNFPVKLKYDAVVDLCRPHTALTPDKRFILIRLPARGADDDLQRAVKFLIVNAPGLDNHSTSQFIAFKRDDVLLINELCCKHYNNHTTRNHKKKLNFQPGDKVCCTRNGYVALEEEDINKDQSQAEKTQNDCEKDSEKERPPARLCNGEIFFIKDDVTKVEGKRHCRSLTLDDGDGYIFTVDYRELQKECKLQHAWARTIHTFQGSENETIVYIVGDSRNQGWKHIYTAITRGQKRVYVVSKEEVVESTIKRPEILRKTRLGGLVKEYVVQGQELVGTPQAQLSTPKGTPTGCGVQQSTPLRTQTPGRPVGSRDMSAPVQRKCLWKAEDEEAAESPTEDNVSSPAMKSDQLAAPLAAQAMEGNEAITATSPGHKRQMPLSAEHKEVPCKQSCPAGGSCFTHD</sequence>
<keyword evidence="2" id="KW-0067">ATP-binding</keyword>